<evidence type="ECO:0000313" key="3">
    <source>
        <dbReference type="Proteomes" id="UP000198287"/>
    </source>
</evidence>
<dbReference type="EMBL" id="LNIX01000030">
    <property type="protein sequence ID" value="OXA41308.1"/>
    <property type="molecule type" value="Genomic_DNA"/>
</dbReference>
<proteinExistence type="predicted"/>
<feature type="transmembrane region" description="Helical" evidence="1">
    <location>
        <begin position="288"/>
        <end position="308"/>
    </location>
</feature>
<evidence type="ECO:0000313" key="2">
    <source>
        <dbReference type="EMBL" id="OXA41308.1"/>
    </source>
</evidence>
<feature type="transmembrane region" description="Helical" evidence="1">
    <location>
        <begin position="56"/>
        <end position="76"/>
    </location>
</feature>
<gene>
    <name evidence="2" type="ORF">Fcan01_23966</name>
</gene>
<reference evidence="2 3" key="1">
    <citation type="submission" date="2015-12" db="EMBL/GenBank/DDBJ databases">
        <title>The genome of Folsomia candida.</title>
        <authorList>
            <person name="Faddeeva A."/>
            <person name="Derks M.F."/>
            <person name="Anvar Y."/>
            <person name="Smit S."/>
            <person name="Van Straalen N."/>
            <person name="Roelofs D."/>
        </authorList>
    </citation>
    <scope>NUCLEOTIDE SEQUENCE [LARGE SCALE GENOMIC DNA]</scope>
    <source>
        <strain evidence="2 3">VU population</strain>
        <tissue evidence="2">Whole body</tissue>
    </source>
</reference>
<organism evidence="2 3">
    <name type="scientific">Folsomia candida</name>
    <name type="common">Springtail</name>
    <dbReference type="NCBI Taxonomy" id="158441"/>
    <lineage>
        <taxon>Eukaryota</taxon>
        <taxon>Metazoa</taxon>
        <taxon>Ecdysozoa</taxon>
        <taxon>Arthropoda</taxon>
        <taxon>Hexapoda</taxon>
        <taxon>Collembola</taxon>
        <taxon>Entomobryomorpha</taxon>
        <taxon>Isotomoidea</taxon>
        <taxon>Isotomidae</taxon>
        <taxon>Proisotominae</taxon>
        <taxon>Folsomia</taxon>
    </lineage>
</organism>
<accession>A0A226D8U6</accession>
<feature type="transmembrane region" description="Helical" evidence="1">
    <location>
        <begin position="314"/>
        <end position="332"/>
    </location>
</feature>
<dbReference type="Proteomes" id="UP000198287">
    <property type="component" value="Unassembled WGS sequence"/>
</dbReference>
<feature type="transmembrane region" description="Helical" evidence="1">
    <location>
        <begin position="197"/>
        <end position="217"/>
    </location>
</feature>
<keyword evidence="1" id="KW-0812">Transmembrane</keyword>
<keyword evidence="1" id="KW-1133">Transmembrane helix</keyword>
<keyword evidence="3" id="KW-1185">Reference proteome</keyword>
<evidence type="ECO:0000256" key="1">
    <source>
        <dbReference type="SAM" id="Phobius"/>
    </source>
</evidence>
<comment type="caution">
    <text evidence="2">The sequence shown here is derived from an EMBL/GenBank/DDBJ whole genome shotgun (WGS) entry which is preliminary data.</text>
</comment>
<feature type="transmembrane region" description="Helical" evidence="1">
    <location>
        <begin position="229"/>
        <end position="251"/>
    </location>
</feature>
<feature type="transmembrane region" description="Helical" evidence="1">
    <location>
        <begin position="154"/>
        <end position="177"/>
    </location>
</feature>
<feature type="transmembrane region" description="Helical" evidence="1">
    <location>
        <begin position="91"/>
        <end position="113"/>
    </location>
</feature>
<dbReference type="AlphaFoldDB" id="A0A226D8U6"/>
<protein>
    <submittedName>
        <fullName evidence="2">Uncharacterized protein</fullName>
    </submittedName>
</protein>
<sequence>MSSRQFELLLSLQNLFNDHYPFLYSLPVSIIRHKTKKNSYISLKKVTCRFNSFKSLIPPICLSVSMFCHISAILTVRNGRSLAEMALDSRIWSWCLMTLLSFSGFIGYCMWLMSGLREAIYLTNQLVTIQLEIVKQESPPGPHKKPTLDSMLQYHLNLCIWIGYLFAWVAIPLGIIADMDPYYYVFENLCTTELISGILPLIFGQSIFLQFVTLFIVRELLNIFIVYESIRLCLFCVAFVLFAGQAFMTIASQLVTQVVEVGLRSKVAHIYNGLVILMQIISKPIRTTAALCLIGVTFVTVFSTFIAVKLQGEMPFYITIFNAGIVITTLVLTQLQLRTVGGCNDLSKSFIAACKSEEVLVPMGKKDRKLCRMEGKCLREMALEVGFGSLKFSRLTASSKSEVMVYIVDETINMLMAF</sequence>
<keyword evidence="1" id="KW-0472">Membrane</keyword>
<name>A0A226D8U6_FOLCA</name>